<dbReference type="Gene3D" id="3.30.70.330">
    <property type="match status" value="3"/>
</dbReference>
<feature type="compositionally biased region" description="Basic residues" evidence="6">
    <location>
        <begin position="172"/>
        <end position="189"/>
    </location>
</feature>
<evidence type="ECO:0000259" key="7">
    <source>
        <dbReference type="PROSITE" id="PS50102"/>
    </source>
</evidence>
<proteinExistence type="inferred from homology"/>
<feature type="compositionally biased region" description="Low complexity" evidence="6">
    <location>
        <begin position="15"/>
        <end position="24"/>
    </location>
</feature>
<feature type="compositionally biased region" description="Low complexity" evidence="6">
    <location>
        <begin position="46"/>
        <end position="62"/>
    </location>
</feature>
<dbReference type="FunFam" id="3.30.70.330:FF:000016">
    <property type="entry name" value="CUGBP Elav-like family member 1 isoform 2"/>
    <property type="match status" value="1"/>
</dbReference>
<evidence type="ECO:0000313" key="8">
    <source>
        <dbReference type="Proteomes" id="UP000504634"/>
    </source>
</evidence>
<evidence type="ECO:0000256" key="4">
    <source>
        <dbReference type="PROSITE-ProRule" id="PRU00176"/>
    </source>
</evidence>
<feature type="compositionally biased region" description="Low complexity" evidence="6">
    <location>
        <begin position="124"/>
        <end position="142"/>
    </location>
</feature>
<dbReference type="PROSITE" id="PS50102">
    <property type="entry name" value="RRM"/>
    <property type="match status" value="3"/>
</dbReference>
<feature type="domain" description="RRM" evidence="7">
    <location>
        <begin position="506"/>
        <end position="587"/>
    </location>
</feature>
<evidence type="ECO:0000256" key="1">
    <source>
        <dbReference type="ARBA" id="ARBA00009621"/>
    </source>
</evidence>
<keyword evidence="5" id="KW-0175">Coiled coil</keyword>
<feature type="region of interest" description="Disordered" evidence="6">
    <location>
        <begin position="120"/>
        <end position="218"/>
    </location>
</feature>
<keyword evidence="2" id="KW-0677">Repeat</keyword>
<dbReference type="CDD" id="cd12640">
    <property type="entry name" value="RRM3_Bruno_like"/>
    <property type="match status" value="1"/>
</dbReference>
<dbReference type="SUPFAM" id="SSF54928">
    <property type="entry name" value="RNA-binding domain, RBD"/>
    <property type="match status" value="2"/>
</dbReference>
<dbReference type="GO" id="GO:0003723">
    <property type="term" value="F:RNA binding"/>
    <property type="evidence" value="ECO:0007669"/>
    <property type="project" value="UniProtKB-UniRule"/>
</dbReference>
<reference evidence="9" key="1">
    <citation type="submission" date="2025-08" db="UniProtKB">
        <authorList>
            <consortium name="RefSeq"/>
        </authorList>
    </citation>
    <scope>IDENTIFICATION</scope>
    <source>
        <strain evidence="9">11010-0011.00</strain>
        <tissue evidence="9">Whole body</tissue>
    </source>
</reference>
<dbReference type="OrthoDB" id="410044at2759"/>
<dbReference type="Pfam" id="PF00076">
    <property type="entry name" value="RRM_1"/>
    <property type="match status" value="3"/>
</dbReference>
<dbReference type="CDD" id="cd12631">
    <property type="entry name" value="RRM1_CELF1_2_Bruno"/>
    <property type="match status" value="1"/>
</dbReference>
<keyword evidence="8" id="KW-1185">Reference proteome</keyword>
<comment type="similarity">
    <text evidence="1">Belongs to the CELF/BRUNOL family.</text>
</comment>
<dbReference type="InterPro" id="IPR000504">
    <property type="entry name" value="RRM_dom"/>
</dbReference>
<feature type="compositionally biased region" description="Low complexity" evidence="6">
    <location>
        <begin position="308"/>
        <end position="358"/>
    </location>
</feature>
<dbReference type="GeneID" id="115632024"/>
<feature type="compositionally biased region" description="Low complexity" evidence="6">
    <location>
        <begin position="271"/>
        <end position="285"/>
    </location>
</feature>
<evidence type="ECO:0000256" key="5">
    <source>
        <dbReference type="SAM" id="Coils"/>
    </source>
</evidence>
<feature type="domain" description="RRM" evidence="7">
    <location>
        <begin position="419"/>
        <end position="500"/>
    </location>
</feature>
<feature type="region of interest" description="Disordered" evidence="6">
    <location>
        <begin position="15"/>
        <end position="62"/>
    </location>
</feature>
<dbReference type="SMART" id="SM00360">
    <property type="entry name" value="RRM"/>
    <property type="match status" value="3"/>
</dbReference>
<accession>A0A6J2U931</accession>
<dbReference type="RefSeq" id="XP_030384829.1">
    <property type="nucleotide sequence ID" value="XM_030528969.1"/>
</dbReference>
<dbReference type="AlphaFoldDB" id="A0A6J2U931"/>
<evidence type="ECO:0000256" key="3">
    <source>
        <dbReference type="ARBA" id="ARBA00022884"/>
    </source>
</evidence>
<name>A0A6J2U931_DROLE</name>
<feature type="domain" description="RRM" evidence="7">
    <location>
        <begin position="792"/>
        <end position="870"/>
    </location>
</feature>
<feature type="compositionally biased region" description="Low complexity" evidence="6">
    <location>
        <begin position="152"/>
        <end position="171"/>
    </location>
</feature>
<dbReference type="InterPro" id="IPR035979">
    <property type="entry name" value="RBD_domain_sf"/>
</dbReference>
<protein>
    <submittedName>
        <fullName evidence="9">CUGBP Elav-like family member 2 isoform X1</fullName>
    </submittedName>
</protein>
<feature type="region of interest" description="Disordered" evidence="6">
    <location>
        <begin position="79"/>
        <end position="100"/>
    </location>
</feature>
<sequence>MLSSLDALAGKIAATPGTGAVTGANKPSSNGHHHPHHQQHLHQHQHQQQQQQQQQLQHGQQHVPVDYEYSAVEIEPPAEQLANSPRNERERLQQAQQAYEQQAQAELEFGLGNVESNCHKMTQLNHGGNSSHNLHHASNNSNTNCHGKHHNNNNNNNSISNNNNNNNNNSHSNHKLQKTHHTNVHHHPYQRPMRPVSPVQQHHHSQQQPQQQSPYQHQLSQYAALQDHHELLQSQQELFHKQLANIQQLQQQQQQQQQQEFQQMRERERQSAAAASYDNSSDYDSQQEYKICLKDSAFGMSDKSSTTNSLPNSPIHSNNNNPSLLNNNNNNNSSSSNLGSSLCNHPNGNSNNNSSVNVATNGIMSSAALVNSNSSSNNNNNPCSANRNVVVSMDDDTCFRMDGDITVTYGEKEPDPDNIKMFVGQVPKSMDEAQLREMFEEYGPVHSINVLRDKATGISKGCCFVTFYTRRAALKAQDALHNVKTLNGMYHPIQMKPADSENRNERKLFVGMLSKKFNENDVRKQFEVYGPIEECTVLRDQNGQSKGCAFVTFATKHAAISAIKATLSQNKIMEGCTSPLVVKFADTQKEKEQKKIQQIQANLWNLATNINIPLGQTATTVSTPILPNPPQQPSPVLGADALTPASIQLLQQLQAVGLQQQLLQALTGLGAQTSNSATDTTNAAATAAAAAAGLLPPMTVQQQLAALAAMTQPSLSNAAAAASSPGSAQLTNTAALLWSDPNPLASAYMSTAAGLPQFSTAAALSTSPLASVALSAAAAAAAGKQIEGPEGCNLFIYHLPQEFTDTDLASTFLPFGNVISAKVFIDKQTSLSKCFGFVSFDNPDSAQVAIKAMNGFQVGTKRLKVQLKKPKDASKPY</sequence>
<feature type="region of interest" description="Disordered" evidence="6">
    <location>
        <begin position="257"/>
        <end position="285"/>
    </location>
</feature>
<dbReference type="FunFam" id="3.30.70.330:FF:000013">
    <property type="entry name" value="CUGBP Elav-like family member 1 isoform 2"/>
    <property type="match status" value="1"/>
</dbReference>
<evidence type="ECO:0000256" key="6">
    <source>
        <dbReference type="SAM" id="MobiDB-lite"/>
    </source>
</evidence>
<feature type="compositionally biased region" description="Basic residues" evidence="6">
    <location>
        <begin position="31"/>
        <end position="45"/>
    </location>
</feature>
<feature type="coiled-coil region" evidence="5">
    <location>
        <begin position="582"/>
        <end position="609"/>
    </location>
</feature>
<dbReference type="InterPro" id="IPR034196">
    <property type="entry name" value="CELF1/2_RRM1"/>
</dbReference>
<dbReference type="PANTHER" id="PTHR24012">
    <property type="entry name" value="RNA BINDING PROTEIN"/>
    <property type="match status" value="1"/>
</dbReference>
<keyword evidence="3 4" id="KW-0694">RNA-binding</keyword>
<dbReference type="InterPro" id="IPR012677">
    <property type="entry name" value="Nucleotide-bd_a/b_plait_sf"/>
</dbReference>
<evidence type="ECO:0000256" key="2">
    <source>
        <dbReference type="ARBA" id="ARBA00022737"/>
    </source>
</evidence>
<feature type="region of interest" description="Disordered" evidence="6">
    <location>
        <begin position="301"/>
        <end position="358"/>
    </location>
</feature>
<dbReference type="Proteomes" id="UP000504634">
    <property type="component" value="Unplaced"/>
</dbReference>
<evidence type="ECO:0000313" key="9">
    <source>
        <dbReference type="RefSeq" id="XP_030384829.1"/>
    </source>
</evidence>
<gene>
    <name evidence="9" type="primary">LOC115632024</name>
</gene>
<organism evidence="8 9">
    <name type="scientific">Drosophila lebanonensis</name>
    <name type="common">Fruit fly</name>
    <name type="synonym">Scaptodrosophila lebanonensis</name>
    <dbReference type="NCBI Taxonomy" id="7225"/>
    <lineage>
        <taxon>Eukaryota</taxon>
        <taxon>Metazoa</taxon>
        <taxon>Ecdysozoa</taxon>
        <taxon>Arthropoda</taxon>
        <taxon>Hexapoda</taxon>
        <taxon>Insecta</taxon>
        <taxon>Pterygota</taxon>
        <taxon>Neoptera</taxon>
        <taxon>Endopterygota</taxon>
        <taxon>Diptera</taxon>
        <taxon>Brachycera</taxon>
        <taxon>Muscomorpha</taxon>
        <taxon>Ephydroidea</taxon>
        <taxon>Drosophilidae</taxon>
        <taxon>Scaptodrosophila</taxon>
    </lineage>
</organism>
<dbReference type="FunFam" id="3.30.70.330:FF:000322">
    <property type="entry name" value="CUGBP Elav-like family member 2"/>
    <property type="match status" value="1"/>
</dbReference>
<feature type="compositionally biased region" description="Low complexity" evidence="6">
    <location>
        <begin position="196"/>
        <end position="218"/>
    </location>
</feature>